<gene>
    <name evidence="2" type="ORF">ALC62_06586</name>
</gene>
<accession>A0A151IIU0</accession>
<evidence type="ECO:0000313" key="2">
    <source>
        <dbReference type="EMBL" id="KYN02586.1"/>
    </source>
</evidence>
<dbReference type="STRING" id="456900.A0A151IIU0"/>
<reference evidence="2 3" key="1">
    <citation type="submission" date="2016-03" db="EMBL/GenBank/DDBJ databases">
        <title>Cyphomyrmex costatus WGS genome.</title>
        <authorList>
            <person name="Nygaard S."/>
            <person name="Hu H."/>
            <person name="Boomsma J."/>
            <person name="Zhang G."/>
        </authorList>
    </citation>
    <scope>NUCLEOTIDE SEQUENCE [LARGE SCALE GENOMIC DNA]</scope>
    <source>
        <strain evidence="2">MS0001</strain>
        <tissue evidence="2">Whole body</tissue>
    </source>
</reference>
<proteinExistence type="predicted"/>
<sequence>MEEVCGRKPSTKLYFYYGYTYYKDSRNTNILRCNTRRSTQCSGTLKVHENGKIHLVQDHNHIKMPCKAKQVIMKQEMLQLCRNSSLSLKEIFDIVCRKYPETAVTLSYASMKSTLYRERIKLRPNLPKDMETLIMNVATYIPLERFYNGYVTCSDGKKALIFTSHELLQELQRSTELYMDGTFNIIPRVPLMSQMYTLHTRYMNVGIAMIFILCESRSSNMYRAIWKKIMELVPMLQQNLKFLMSDYEVAAMKVISEEFPKAEAHGCWFHYNQALLRHWQRLGLTDTPRNVLTMTMTMALVPSFCFEQALALIQLEANQISSKYPTVNDFLTYVRKTWLPLASKVSVYDCPARTNNITESFHNVAGKKFGKAHGNVWNFLGNNILLYFLIFFI</sequence>
<dbReference type="Pfam" id="PF10551">
    <property type="entry name" value="MULE"/>
    <property type="match status" value="1"/>
</dbReference>
<dbReference type="AlphaFoldDB" id="A0A151IIU0"/>
<dbReference type="EMBL" id="KQ977455">
    <property type="protein sequence ID" value="KYN02586.1"/>
    <property type="molecule type" value="Genomic_DNA"/>
</dbReference>
<feature type="domain" description="MULE transposase" evidence="1">
    <location>
        <begin position="178"/>
        <end position="273"/>
    </location>
</feature>
<evidence type="ECO:0000313" key="3">
    <source>
        <dbReference type="Proteomes" id="UP000078542"/>
    </source>
</evidence>
<dbReference type="Proteomes" id="UP000078542">
    <property type="component" value="Unassembled WGS sequence"/>
</dbReference>
<protein>
    <recommendedName>
        <fullName evidence="1">MULE transposase domain-containing protein</fullName>
    </recommendedName>
</protein>
<organism evidence="2 3">
    <name type="scientific">Cyphomyrmex costatus</name>
    <dbReference type="NCBI Taxonomy" id="456900"/>
    <lineage>
        <taxon>Eukaryota</taxon>
        <taxon>Metazoa</taxon>
        <taxon>Ecdysozoa</taxon>
        <taxon>Arthropoda</taxon>
        <taxon>Hexapoda</taxon>
        <taxon>Insecta</taxon>
        <taxon>Pterygota</taxon>
        <taxon>Neoptera</taxon>
        <taxon>Endopterygota</taxon>
        <taxon>Hymenoptera</taxon>
        <taxon>Apocrita</taxon>
        <taxon>Aculeata</taxon>
        <taxon>Formicoidea</taxon>
        <taxon>Formicidae</taxon>
        <taxon>Myrmicinae</taxon>
        <taxon>Cyphomyrmex</taxon>
    </lineage>
</organism>
<keyword evidence="3" id="KW-1185">Reference proteome</keyword>
<dbReference type="InterPro" id="IPR018289">
    <property type="entry name" value="MULE_transposase_dom"/>
</dbReference>
<name>A0A151IIU0_9HYME</name>
<dbReference type="Gene3D" id="2.20.25.240">
    <property type="match status" value="1"/>
</dbReference>
<evidence type="ECO:0000259" key="1">
    <source>
        <dbReference type="Pfam" id="PF10551"/>
    </source>
</evidence>